<protein>
    <submittedName>
        <fullName evidence="6">MBL fold metallo-hydrolase</fullName>
    </submittedName>
</protein>
<evidence type="ECO:0000256" key="2">
    <source>
        <dbReference type="ARBA" id="ARBA00022723"/>
    </source>
</evidence>
<comment type="cofactor">
    <cofactor evidence="1">
        <name>Zn(2+)</name>
        <dbReference type="ChEBI" id="CHEBI:29105"/>
    </cofactor>
</comment>
<proteinExistence type="predicted"/>
<keyword evidence="7" id="KW-1185">Reference proteome</keyword>
<dbReference type="EMBL" id="JACBYF010000006">
    <property type="protein sequence ID" value="NYS47385.1"/>
    <property type="molecule type" value="Genomic_DNA"/>
</dbReference>
<dbReference type="Proteomes" id="UP000531840">
    <property type="component" value="Unassembled WGS sequence"/>
</dbReference>
<evidence type="ECO:0000256" key="3">
    <source>
        <dbReference type="ARBA" id="ARBA00022801"/>
    </source>
</evidence>
<evidence type="ECO:0000256" key="1">
    <source>
        <dbReference type="ARBA" id="ARBA00001947"/>
    </source>
</evidence>
<evidence type="ECO:0000313" key="7">
    <source>
        <dbReference type="Proteomes" id="UP000531840"/>
    </source>
</evidence>
<sequence>MNDIKIVRLVMDMVDENCYIIYKGDRGIIVDPGAGFNKIKKELDRLVVKPEAIVLTHAHFDHIVSVDECRKYYNIPVYISPKEQEWLTNPELNLGSAFGLRTPVITDKAEFEFENYKEYTLADMTFKVLPTPGHSPGGLSFDFGDFIVVGDALFKSGFGRYDLPGSDYNALKNSLHNVLFKLDDNKIVYPGHGYDTTIKRERDLNLI</sequence>
<reference evidence="6 7" key="1">
    <citation type="submission" date="2020-07" db="EMBL/GenBank/DDBJ databases">
        <title>MOT database genomes.</title>
        <authorList>
            <person name="Joseph S."/>
            <person name="Aduse-Opoku J."/>
            <person name="Hashim A."/>
            <person name="Wade W."/>
            <person name="Curtis M."/>
        </authorList>
    </citation>
    <scope>NUCLEOTIDE SEQUENCE [LARGE SCALE GENOMIC DNA]</scope>
    <source>
        <strain evidence="6 7">CIP 106318</strain>
    </source>
</reference>
<feature type="domain" description="Metallo-beta-lactamase" evidence="5">
    <location>
        <begin position="15"/>
        <end position="192"/>
    </location>
</feature>
<keyword evidence="2" id="KW-0479">Metal-binding</keyword>
<dbReference type="SUPFAM" id="SSF56281">
    <property type="entry name" value="Metallo-hydrolase/oxidoreductase"/>
    <property type="match status" value="1"/>
</dbReference>
<gene>
    <name evidence="6" type="ORF">HZY85_04130</name>
</gene>
<organism evidence="6 7">
    <name type="scientific">Gemelliphila palaticanis</name>
    <dbReference type="NCBI Taxonomy" id="81950"/>
    <lineage>
        <taxon>Bacteria</taxon>
        <taxon>Bacillati</taxon>
        <taxon>Bacillota</taxon>
        <taxon>Bacilli</taxon>
        <taxon>Bacillales</taxon>
        <taxon>Gemellaceae</taxon>
        <taxon>Gemelliphila</taxon>
    </lineage>
</organism>
<dbReference type="InterPro" id="IPR001279">
    <property type="entry name" value="Metallo-B-lactamas"/>
</dbReference>
<evidence type="ECO:0000259" key="5">
    <source>
        <dbReference type="SMART" id="SM00849"/>
    </source>
</evidence>
<evidence type="ECO:0000313" key="6">
    <source>
        <dbReference type="EMBL" id="NYS47385.1"/>
    </source>
</evidence>
<name>A0ABX2SYR9_9BACL</name>
<evidence type="ECO:0000256" key="4">
    <source>
        <dbReference type="ARBA" id="ARBA00022833"/>
    </source>
</evidence>
<keyword evidence="3" id="KW-0378">Hydrolase</keyword>
<comment type="caution">
    <text evidence="6">The sequence shown here is derived from an EMBL/GenBank/DDBJ whole genome shotgun (WGS) entry which is preliminary data.</text>
</comment>
<dbReference type="PANTHER" id="PTHR46233">
    <property type="entry name" value="HYDROXYACYLGLUTATHIONE HYDROLASE GLOC"/>
    <property type="match status" value="1"/>
</dbReference>
<keyword evidence="4" id="KW-0862">Zinc</keyword>
<dbReference type="PANTHER" id="PTHR46233:SF3">
    <property type="entry name" value="HYDROXYACYLGLUTATHIONE HYDROLASE GLOC"/>
    <property type="match status" value="1"/>
</dbReference>
<dbReference type="RefSeq" id="WP_179941174.1">
    <property type="nucleotide sequence ID" value="NZ_JACBYF010000006.1"/>
</dbReference>
<dbReference type="SMART" id="SM00849">
    <property type="entry name" value="Lactamase_B"/>
    <property type="match status" value="1"/>
</dbReference>
<dbReference type="Gene3D" id="3.60.15.10">
    <property type="entry name" value="Ribonuclease Z/Hydroxyacylglutathione hydrolase-like"/>
    <property type="match status" value="1"/>
</dbReference>
<dbReference type="CDD" id="cd06262">
    <property type="entry name" value="metallo-hydrolase-like_MBL-fold"/>
    <property type="match status" value="1"/>
</dbReference>
<dbReference type="InterPro" id="IPR051453">
    <property type="entry name" value="MBL_Glyoxalase_II"/>
</dbReference>
<dbReference type="Pfam" id="PF00753">
    <property type="entry name" value="Lactamase_B"/>
    <property type="match status" value="1"/>
</dbReference>
<dbReference type="InterPro" id="IPR036866">
    <property type="entry name" value="RibonucZ/Hydroxyglut_hydro"/>
</dbReference>
<accession>A0ABX2SYR9</accession>